<accession>A0A1Y3Y4W8</accession>
<keyword evidence="5" id="KW-0998">Cell outer membrane</keyword>
<evidence type="ECO:0000259" key="7">
    <source>
        <dbReference type="Pfam" id="PF14322"/>
    </source>
</evidence>
<reference evidence="8 9" key="1">
    <citation type="submission" date="2018-08" db="EMBL/GenBank/DDBJ databases">
        <title>A genome reference for cultivated species of the human gut microbiota.</title>
        <authorList>
            <person name="Zou Y."/>
            <person name="Xue W."/>
            <person name="Luo G."/>
        </authorList>
    </citation>
    <scope>NUCLEOTIDE SEQUENCE [LARGE SCALE GENOMIC DNA]</scope>
    <source>
        <strain evidence="8 9">AF16-14</strain>
    </source>
</reference>
<comment type="subcellular location">
    <subcellularLocation>
        <location evidence="1">Cell outer membrane</location>
    </subcellularLocation>
</comment>
<evidence type="ECO:0000256" key="3">
    <source>
        <dbReference type="ARBA" id="ARBA00022729"/>
    </source>
</evidence>
<evidence type="ECO:0000256" key="5">
    <source>
        <dbReference type="ARBA" id="ARBA00023237"/>
    </source>
</evidence>
<dbReference type="InterPro" id="IPR011990">
    <property type="entry name" value="TPR-like_helical_dom_sf"/>
</dbReference>
<keyword evidence="3" id="KW-0732">Signal</keyword>
<dbReference type="Proteomes" id="UP000284243">
    <property type="component" value="Unassembled WGS sequence"/>
</dbReference>
<dbReference type="SUPFAM" id="SSF48452">
    <property type="entry name" value="TPR-like"/>
    <property type="match status" value="1"/>
</dbReference>
<keyword evidence="4" id="KW-0472">Membrane</keyword>
<dbReference type="EMBL" id="QRYC01000007">
    <property type="protein sequence ID" value="RGU56910.1"/>
    <property type="molecule type" value="Genomic_DNA"/>
</dbReference>
<evidence type="ECO:0000313" key="8">
    <source>
        <dbReference type="EMBL" id="RGU56910.1"/>
    </source>
</evidence>
<dbReference type="PROSITE" id="PS51257">
    <property type="entry name" value="PROKAR_LIPOPROTEIN"/>
    <property type="match status" value="1"/>
</dbReference>
<evidence type="ECO:0000313" key="9">
    <source>
        <dbReference type="Proteomes" id="UP000284243"/>
    </source>
</evidence>
<protein>
    <submittedName>
        <fullName evidence="8">RagB/SusD family nutrient uptake outer membrane protein</fullName>
    </submittedName>
</protein>
<evidence type="ECO:0000256" key="2">
    <source>
        <dbReference type="ARBA" id="ARBA00006275"/>
    </source>
</evidence>
<evidence type="ECO:0000259" key="6">
    <source>
        <dbReference type="Pfam" id="PF07980"/>
    </source>
</evidence>
<sequence length="476" mass="54555">MIMNKIYSSLSLILLLLTLGSCDSMFDNEIPPHDLVGDNAITNESSAKVALNGVYSYLEGWGTWSAYYICDNEFRTGLLDPTAFYRSKTEGEQLPRLQVLDDNSDAENPWKSGYKIVNSANNFIYYTDRLPESAFGPNRKTEMLAEARFLRGFAHAFLLRKYGYFWDLDSRLGTIIRLEPSSLSNNNQARATVKESYEKIFEDLDYAIKYAPAFYSRYRVCATFAKAFKADLLMNRGADGDYSEAIRLANEVIGSAEFGMEDTYADIFQHGYDSKELLFTRFMKNPPAMDDNVGSLFKMFGGGTYQPSSAYLAVFPEEDPRYEVTFDSLEFTNLNGEKYKRQIWKKHYVSTGDCPMYYMRVAQMYLIKAEAMLRTDSPVKDVVDVLNIVRNRAGATPLKASDYPDRESLMNEIFNENLREIGMENGALYYLAVRMRVGGKRLLKTWNDNYEKDDQLCFPIPRAEFEHNTSVEQKPL</sequence>
<dbReference type="Pfam" id="PF07980">
    <property type="entry name" value="SusD_RagB"/>
    <property type="match status" value="1"/>
</dbReference>
<name>A0A1Y3Y4W8_9BACT</name>
<feature type="domain" description="SusD-like N-terminal" evidence="7">
    <location>
        <begin position="101"/>
        <end position="216"/>
    </location>
</feature>
<comment type="caution">
    <text evidence="8">The sequence shown here is derived from an EMBL/GenBank/DDBJ whole genome shotgun (WGS) entry which is preliminary data.</text>
</comment>
<comment type="similarity">
    <text evidence="2">Belongs to the SusD family.</text>
</comment>
<dbReference type="AlphaFoldDB" id="A0A1Y3Y4W8"/>
<evidence type="ECO:0000256" key="4">
    <source>
        <dbReference type="ARBA" id="ARBA00023136"/>
    </source>
</evidence>
<dbReference type="Gene3D" id="1.25.40.390">
    <property type="match status" value="1"/>
</dbReference>
<dbReference type="InterPro" id="IPR033985">
    <property type="entry name" value="SusD-like_N"/>
</dbReference>
<dbReference type="Pfam" id="PF14322">
    <property type="entry name" value="SusD-like_3"/>
    <property type="match status" value="1"/>
</dbReference>
<organism evidence="8 9">
    <name type="scientific">Odoribacter splanchnicus</name>
    <dbReference type="NCBI Taxonomy" id="28118"/>
    <lineage>
        <taxon>Bacteria</taxon>
        <taxon>Pseudomonadati</taxon>
        <taxon>Bacteroidota</taxon>
        <taxon>Bacteroidia</taxon>
        <taxon>Bacteroidales</taxon>
        <taxon>Odoribacteraceae</taxon>
        <taxon>Odoribacter</taxon>
    </lineage>
</organism>
<feature type="domain" description="RagB/SusD" evidence="6">
    <location>
        <begin position="349"/>
        <end position="426"/>
    </location>
</feature>
<proteinExistence type="inferred from homology"/>
<dbReference type="InterPro" id="IPR012944">
    <property type="entry name" value="SusD_RagB_dom"/>
</dbReference>
<gene>
    <name evidence="8" type="ORF">DWW57_06830</name>
</gene>
<dbReference type="GO" id="GO:0009279">
    <property type="term" value="C:cell outer membrane"/>
    <property type="evidence" value="ECO:0007669"/>
    <property type="project" value="UniProtKB-SubCell"/>
</dbReference>
<evidence type="ECO:0000256" key="1">
    <source>
        <dbReference type="ARBA" id="ARBA00004442"/>
    </source>
</evidence>